<feature type="transmembrane region" description="Helical" evidence="11">
    <location>
        <begin position="88"/>
        <end position="107"/>
    </location>
</feature>
<proteinExistence type="predicted"/>
<keyword evidence="8" id="KW-0675">Receptor</keyword>
<keyword evidence="13" id="KW-1185">Reference proteome</keyword>
<dbReference type="InterPro" id="IPR017452">
    <property type="entry name" value="GPCR_Rhodpsn_7TM"/>
</dbReference>
<dbReference type="RefSeq" id="XP_013869497.1">
    <property type="nucleotide sequence ID" value="XM_014014043.1"/>
</dbReference>
<dbReference type="Gene3D" id="1.20.1070.10">
    <property type="entry name" value="Rhodopsin 7-helix transmembrane proteins"/>
    <property type="match status" value="1"/>
</dbReference>
<accession>A0A2I4BP17</accession>
<dbReference type="GO" id="GO:1905835">
    <property type="term" value="P:cellular response to pyrimidine ribonucleotide"/>
    <property type="evidence" value="ECO:0007669"/>
    <property type="project" value="TreeGrafter"/>
</dbReference>
<dbReference type="RefSeq" id="XP_013869495.1">
    <property type="nucleotide sequence ID" value="XM_014014041.1"/>
</dbReference>
<feature type="transmembrane region" description="Helical" evidence="11">
    <location>
        <begin position="55"/>
        <end position="76"/>
    </location>
</feature>
<keyword evidence="4 11" id="KW-1133">Transmembrane helix</keyword>
<organism evidence="13 15">
    <name type="scientific">Austrofundulus limnaeus</name>
    <name type="common">Annual killifish</name>
    <dbReference type="NCBI Taxonomy" id="52670"/>
    <lineage>
        <taxon>Eukaryota</taxon>
        <taxon>Metazoa</taxon>
        <taxon>Chordata</taxon>
        <taxon>Craniata</taxon>
        <taxon>Vertebrata</taxon>
        <taxon>Euteleostomi</taxon>
        <taxon>Actinopterygii</taxon>
        <taxon>Neopterygii</taxon>
        <taxon>Teleostei</taxon>
        <taxon>Neoteleostei</taxon>
        <taxon>Acanthomorphata</taxon>
        <taxon>Ovalentaria</taxon>
        <taxon>Atherinomorphae</taxon>
        <taxon>Cyprinodontiformes</taxon>
        <taxon>Rivulidae</taxon>
        <taxon>Austrofundulus</taxon>
    </lineage>
</organism>
<feature type="transmembrane region" description="Helical" evidence="11">
    <location>
        <begin position="262"/>
        <end position="282"/>
    </location>
</feature>
<dbReference type="GO" id="GO:0045030">
    <property type="term" value="F:G protein-coupled UTP receptor activity"/>
    <property type="evidence" value="ECO:0007669"/>
    <property type="project" value="TreeGrafter"/>
</dbReference>
<comment type="subcellular location">
    <subcellularLocation>
        <location evidence="1">Cell membrane</location>
        <topology evidence="1">Multi-pass membrane protein</topology>
    </subcellularLocation>
</comment>
<evidence type="ECO:0000256" key="9">
    <source>
        <dbReference type="ARBA" id="ARBA00023180"/>
    </source>
</evidence>
<keyword evidence="10" id="KW-0807">Transducer</keyword>
<dbReference type="PANTHER" id="PTHR24231:SF16">
    <property type="entry name" value="P2Y PURINOCEPTOR 6"/>
    <property type="match status" value="1"/>
</dbReference>
<dbReference type="SUPFAM" id="SSF81321">
    <property type="entry name" value="Family A G protein-coupled receptor-like"/>
    <property type="match status" value="1"/>
</dbReference>
<sequence length="353" mass="39912">MPYVFDSLPSQTDMFPTTEVSTESYVSSSFAPFVTNTSSSNCTYKENFKRVLLPAVYSVVFVLGVPLNAAVIVKIWRSKRSLSVNVYMLNLAIADFLYVMSLPLPIYNYASADYWPFGEFACKLVKFQFYSNLHGSILFLTCITMQRYMGICYPFSARSNHGGCRMAWRICAGVWLVVAILCAPTFHFATTGIQRNRTVCYDLSMPGRSADYFPYGMALTVIGFLLPFLGVIMCYCRMAVVLCQNTSSQGASKVLAEKRDRAVKMIIIVAVVFCISFLPFHLTKTIYLVVRSLPGTRCETRNLFSVIFKSTRPFASMNSILDPILFYFTRPKYRETIRRSMLSAATYKMKSSS</sequence>
<feature type="transmembrane region" description="Helical" evidence="11">
    <location>
        <begin position="212"/>
        <end position="236"/>
    </location>
</feature>
<dbReference type="OrthoDB" id="9881476at2759"/>
<dbReference type="GO" id="GO:0001621">
    <property type="term" value="F:G protein-coupled ADP receptor activity"/>
    <property type="evidence" value="ECO:0007669"/>
    <property type="project" value="TreeGrafter"/>
</dbReference>
<dbReference type="Proteomes" id="UP000192220">
    <property type="component" value="Unplaced"/>
</dbReference>
<evidence type="ECO:0000313" key="15">
    <source>
        <dbReference type="RefSeq" id="XP_013869496.1"/>
    </source>
</evidence>
<keyword evidence="7" id="KW-1015">Disulfide bond</keyword>
<gene>
    <name evidence="14 15 16" type="primary">p2ry6</name>
</gene>
<name>A0A2I4BP17_AUSLI</name>
<dbReference type="PANTHER" id="PTHR24231">
    <property type="entry name" value="PURINOCEPTOR-RELATED G-PROTEIN COUPLED RECEPTOR"/>
    <property type="match status" value="1"/>
</dbReference>
<evidence type="ECO:0000256" key="6">
    <source>
        <dbReference type="ARBA" id="ARBA00023136"/>
    </source>
</evidence>
<dbReference type="PRINTS" id="PR01157">
    <property type="entry name" value="P2YPURNOCPTR"/>
</dbReference>
<evidence type="ECO:0000256" key="4">
    <source>
        <dbReference type="ARBA" id="ARBA00022989"/>
    </source>
</evidence>
<dbReference type="PROSITE" id="PS50262">
    <property type="entry name" value="G_PROTEIN_RECEP_F1_2"/>
    <property type="match status" value="1"/>
</dbReference>
<evidence type="ECO:0000256" key="8">
    <source>
        <dbReference type="ARBA" id="ARBA00023170"/>
    </source>
</evidence>
<dbReference type="PRINTS" id="PR00237">
    <property type="entry name" value="GPCRRHODOPSN"/>
</dbReference>
<feature type="domain" description="G-protein coupled receptors family 1 profile" evidence="12">
    <location>
        <begin position="67"/>
        <end position="326"/>
    </location>
</feature>
<feature type="transmembrane region" description="Helical" evidence="11">
    <location>
        <begin position="166"/>
        <end position="189"/>
    </location>
</feature>
<dbReference type="GO" id="GO:0045029">
    <property type="term" value="F:G protein-coupled UDP receptor activity"/>
    <property type="evidence" value="ECO:0007669"/>
    <property type="project" value="TreeGrafter"/>
</dbReference>
<evidence type="ECO:0000256" key="2">
    <source>
        <dbReference type="ARBA" id="ARBA00022475"/>
    </source>
</evidence>
<keyword evidence="3 11" id="KW-0812">Transmembrane</keyword>
<dbReference type="InterPro" id="IPR000276">
    <property type="entry name" value="GPCR_Rhodpsn"/>
</dbReference>
<protein>
    <submittedName>
        <fullName evidence="14 15">P2Y purinoceptor 6</fullName>
    </submittedName>
</protein>
<evidence type="ECO:0000256" key="3">
    <source>
        <dbReference type="ARBA" id="ARBA00022692"/>
    </source>
</evidence>
<dbReference type="CTD" id="5031"/>
<evidence type="ECO:0000313" key="13">
    <source>
        <dbReference type="Proteomes" id="UP000192220"/>
    </source>
</evidence>
<keyword evidence="2" id="KW-1003">Cell membrane</keyword>
<keyword evidence="5" id="KW-0297">G-protein coupled receptor</keyword>
<evidence type="ECO:0000256" key="1">
    <source>
        <dbReference type="ARBA" id="ARBA00004651"/>
    </source>
</evidence>
<dbReference type="KEGG" id="alim:106521469"/>
<evidence type="ECO:0000313" key="14">
    <source>
        <dbReference type="RefSeq" id="XP_013869495.1"/>
    </source>
</evidence>
<evidence type="ECO:0000256" key="10">
    <source>
        <dbReference type="ARBA" id="ARBA00023224"/>
    </source>
</evidence>
<reference evidence="14 15" key="1">
    <citation type="submission" date="2025-04" db="UniProtKB">
        <authorList>
            <consortium name="RefSeq"/>
        </authorList>
    </citation>
    <scope>IDENTIFICATION</scope>
    <source>
        <strain evidence="14 15">Quisiro</strain>
        <tissue evidence="14 15">Liver</tissue>
    </source>
</reference>
<keyword evidence="6 11" id="KW-0472">Membrane</keyword>
<evidence type="ECO:0000259" key="12">
    <source>
        <dbReference type="PROSITE" id="PS50262"/>
    </source>
</evidence>
<evidence type="ECO:0000256" key="11">
    <source>
        <dbReference type="SAM" id="Phobius"/>
    </source>
</evidence>
<dbReference type="GO" id="GO:0005886">
    <property type="term" value="C:plasma membrane"/>
    <property type="evidence" value="ECO:0007669"/>
    <property type="project" value="UniProtKB-SubCell"/>
</dbReference>
<dbReference type="Pfam" id="PF00001">
    <property type="entry name" value="7tm_1"/>
    <property type="match status" value="1"/>
</dbReference>
<evidence type="ECO:0000256" key="5">
    <source>
        <dbReference type="ARBA" id="ARBA00023040"/>
    </source>
</evidence>
<dbReference type="RefSeq" id="XP_013869496.1">
    <property type="nucleotide sequence ID" value="XM_014014042.1"/>
</dbReference>
<evidence type="ECO:0000313" key="16">
    <source>
        <dbReference type="RefSeq" id="XP_013869497.1"/>
    </source>
</evidence>
<keyword evidence="9" id="KW-0325">Glycoprotein</keyword>
<dbReference type="GeneID" id="106521469"/>
<evidence type="ECO:0000256" key="7">
    <source>
        <dbReference type="ARBA" id="ARBA00023157"/>
    </source>
</evidence>
<dbReference type="AlphaFoldDB" id="A0A2I4BP17"/>
<dbReference type="STRING" id="52670.A0A2I4BP17"/>
<feature type="transmembrane region" description="Helical" evidence="11">
    <location>
        <begin position="127"/>
        <end position="145"/>
    </location>
</feature>